<gene>
    <name evidence="3" type="ORF">C7R54_00285</name>
</gene>
<dbReference type="InterPro" id="IPR002347">
    <property type="entry name" value="SDR_fam"/>
</dbReference>
<dbReference type="InterPro" id="IPR036291">
    <property type="entry name" value="NAD(P)-bd_dom_sf"/>
</dbReference>
<comment type="similarity">
    <text evidence="1 2">Belongs to the short-chain dehydrogenases/reductases (SDR) family.</text>
</comment>
<dbReference type="Gene3D" id="3.40.50.720">
    <property type="entry name" value="NAD(P)-binding Rossmann-like Domain"/>
    <property type="match status" value="1"/>
</dbReference>
<evidence type="ECO:0000313" key="4">
    <source>
        <dbReference type="Proteomes" id="UP000290849"/>
    </source>
</evidence>
<evidence type="ECO:0000256" key="2">
    <source>
        <dbReference type="RuleBase" id="RU000363"/>
    </source>
</evidence>
<proteinExistence type="inferred from homology"/>
<dbReference type="Pfam" id="PF00106">
    <property type="entry name" value="adh_short"/>
    <property type="match status" value="1"/>
</dbReference>
<comment type="caution">
    <text evidence="3">The sequence shown here is derived from an EMBL/GenBank/DDBJ whole genome shotgun (WGS) entry which is preliminary data.</text>
</comment>
<dbReference type="SUPFAM" id="SSF51735">
    <property type="entry name" value="NAD(P)-binding Rossmann-fold domains"/>
    <property type="match status" value="1"/>
</dbReference>
<dbReference type="PRINTS" id="PR00080">
    <property type="entry name" value="SDRFAMILY"/>
</dbReference>
<dbReference type="EMBL" id="PYAL01000001">
    <property type="protein sequence ID" value="RXN92243.1"/>
    <property type="molecule type" value="Genomic_DNA"/>
</dbReference>
<accession>A0A4Q1HP27</accession>
<dbReference type="InterPro" id="IPR050259">
    <property type="entry name" value="SDR"/>
</dbReference>
<dbReference type="AlphaFoldDB" id="A0A4Q1HP27"/>
<organism evidence="3 4">
    <name type="scientific">Achromobacter aloeverae</name>
    <dbReference type="NCBI Taxonomy" id="1750518"/>
    <lineage>
        <taxon>Bacteria</taxon>
        <taxon>Pseudomonadati</taxon>
        <taxon>Pseudomonadota</taxon>
        <taxon>Betaproteobacteria</taxon>
        <taxon>Burkholderiales</taxon>
        <taxon>Alcaligenaceae</taxon>
        <taxon>Achromobacter</taxon>
    </lineage>
</organism>
<dbReference type="PANTHER" id="PTHR42879">
    <property type="entry name" value="3-OXOACYL-(ACYL-CARRIER-PROTEIN) REDUCTASE"/>
    <property type="match status" value="1"/>
</dbReference>
<evidence type="ECO:0000256" key="1">
    <source>
        <dbReference type="ARBA" id="ARBA00006484"/>
    </source>
</evidence>
<evidence type="ECO:0000313" key="3">
    <source>
        <dbReference type="EMBL" id="RXN92243.1"/>
    </source>
</evidence>
<keyword evidence="4" id="KW-1185">Reference proteome</keyword>
<sequence>MALMRDKVVVITGGSRGIGLAAARLFAAQGASLALCARGEEKLREAARMLGETYAVPVLPHAADILDTASVQAFVHAVASRYGHIDALVNNAGASSQREADGVNWPVNAVDAVSQPLPPGRFEAISDAEWRAALEQKLLGMARVVRAALPALRAAQGASIVNVTSIKGRQPPPRVVTSGVAWAAAMNLSKALSLELAQDAIRVNVVSVGGILTPQMEAGRARWAPGKTLEEFLAPRVANIPLKRLGSMDEVAQAIFFLASPLSSYITGQCLAVDGGGLRSI</sequence>
<dbReference type="PANTHER" id="PTHR42879:SF6">
    <property type="entry name" value="NADPH-DEPENDENT REDUCTASE BACG"/>
    <property type="match status" value="1"/>
</dbReference>
<protein>
    <submittedName>
        <fullName evidence="3">Short-chain dehydrogenase</fullName>
    </submittedName>
</protein>
<name>A0A4Q1HP27_9BURK</name>
<reference evidence="3 4" key="1">
    <citation type="journal article" date="2017" name="Int. J. Syst. Evol. Microbiol.">
        <title>Achromobacter aloeverae sp. nov., isolated from the root of Aloe vera (L.) Burm.f.</title>
        <authorList>
            <person name="Kuncharoen N."/>
            <person name="Muramatsu Y."/>
            <person name="Shibata C."/>
            <person name="Kamakura Y."/>
            <person name="Nakagawa Y."/>
            <person name="Tanasupawat S."/>
        </authorList>
    </citation>
    <scope>NUCLEOTIDE SEQUENCE [LARGE SCALE GENOMIC DNA]</scope>
    <source>
        <strain evidence="3 4">AVA-1</strain>
    </source>
</reference>
<dbReference type="FunFam" id="3.40.50.720:FF:000084">
    <property type="entry name" value="Short-chain dehydrogenase reductase"/>
    <property type="match status" value="1"/>
</dbReference>
<dbReference type="PRINTS" id="PR00081">
    <property type="entry name" value="GDHRDH"/>
</dbReference>
<dbReference type="Proteomes" id="UP000290849">
    <property type="component" value="Unassembled WGS sequence"/>
</dbReference>